<dbReference type="Gene3D" id="3.40.50.720">
    <property type="entry name" value="NAD(P)-binding Rossmann-like Domain"/>
    <property type="match status" value="1"/>
</dbReference>
<dbReference type="InterPro" id="IPR013149">
    <property type="entry name" value="ADH-like_C"/>
</dbReference>
<comment type="cofactor">
    <cofactor evidence="1">
        <name>Zn(2+)</name>
        <dbReference type="ChEBI" id="CHEBI:29105"/>
    </cofactor>
</comment>
<evidence type="ECO:0000313" key="6">
    <source>
        <dbReference type="Proteomes" id="UP000004208"/>
    </source>
</evidence>
<keyword evidence="6" id="KW-1185">Reference proteome</keyword>
<reference evidence="5" key="1">
    <citation type="submission" date="2010-06" db="EMBL/GenBank/DDBJ databases">
        <authorList>
            <person name="Muzny D."/>
            <person name="Qin X."/>
            <person name="Buhay C."/>
            <person name="Dugan-Rocha S."/>
            <person name="Ding Y."/>
            <person name="Chen G."/>
            <person name="Hawes A."/>
            <person name="Holder M."/>
            <person name="Jhangiani S."/>
            <person name="Johnson A."/>
            <person name="Khan Z."/>
            <person name="Li Z."/>
            <person name="Liu W."/>
            <person name="Liu X."/>
            <person name="Perez L."/>
            <person name="Shen H."/>
            <person name="Wang Q."/>
            <person name="Watt J."/>
            <person name="Xi L."/>
            <person name="Xin Y."/>
            <person name="Zhou J."/>
            <person name="Deng J."/>
            <person name="Jiang H."/>
            <person name="Liu Y."/>
            <person name="Qu J."/>
            <person name="Song X.-Z."/>
            <person name="Zhang L."/>
            <person name="Villasana D."/>
            <person name="Johnson A."/>
            <person name="Liu J."/>
            <person name="Liyanage D."/>
            <person name="Lorensuhewa L."/>
            <person name="Robinson T."/>
            <person name="Song A."/>
            <person name="Song B.-B."/>
            <person name="Dinh H."/>
            <person name="Thornton R."/>
            <person name="Coyle M."/>
            <person name="Francisco L."/>
            <person name="Jackson L."/>
            <person name="Javaid M."/>
            <person name="Korchina V."/>
            <person name="Kovar C."/>
            <person name="Mata R."/>
            <person name="Mathew T."/>
            <person name="Ngo R."/>
            <person name="Nguyen L."/>
            <person name="Nguyen N."/>
            <person name="Okwuonu G."/>
            <person name="Ongeri F."/>
            <person name="Pham C."/>
            <person name="Simmons D."/>
            <person name="Wilczek-Boney K."/>
            <person name="Hale W."/>
            <person name="Jakkamsetti A."/>
            <person name="Pham P."/>
            <person name="Ruth R."/>
            <person name="San Lucas F."/>
            <person name="Warren J."/>
            <person name="Zhang J."/>
            <person name="Zhao Z."/>
            <person name="Zhou C."/>
            <person name="Zhu D."/>
            <person name="Lee S."/>
            <person name="Bess C."/>
            <person name="Blankenburg K."/>
            <person name="Forbes L."/>
            <person name="Fu Q."/>
            <person name="Gubbala S."/>
            <person name="Hirani K."/>
            <person name="Jayaseelan J.C."/>
            <person name="Lara F."/>
            <person name="Munidasa M."/>
            <person name="Palculict T."/>
            <person name="Patil S."/>
            <person name="Pu L.-L."/>
            <person name="Saada N."/>
            <person name="Tang L."/>
            <person name="Weissenberger G."/>
            <person name="Zhu Y."/>
            <person name="Hemphill L."/>
            <person name="Shang Y."/>
            <person name="Youmans B."/>
            <person name="Ayvaz T."/>
            <person name="Ross M."/>
            <person name="Santibanez J."/>
            <person name="Aqrawi P."/>
            <person name="Gross S."/>
            <person name="Joshi V."/>
            <person name="Fowler G."/>
            <person name="Nazareth L."/>
            <person name="Reid J."/>
            <person name="Worley K."/>
            <person name="Petrosino J."/>
            <person name="Highlander S."/>
            <person name="Gibbs R."/>
        </authorList>
    </citation>
    <scope>NUCLEOTIDE SEQUENCE [LARGE SCALE GENOMIC DNA]</scope>
    <source>
        <strain evidence="5">ATCC 33030</strain>
    </source>
</reference>
<name>D7WBY2_9CORY</name>
<accession>D7WBY2</accession>
<evidence type="ECO:0000313" key="5">
    <source>
        <dbReference type="EMBL" id="EFK54611.1"/>
    </source>
</evidence>
<dbReference type="HOGENOM" id="CLU_026673_11_0_11"/>
<protein>
    <submittedName>
        <fullName evidence="5">GroES-like protein</fullName>
    </submittedName>
</protein>
<sequence>MKAALLTGTRAAVPREIPDAVPAGTDVALIRIAYVGLCGSDLELYHGTSKYLRAGQTTYPHHFGHEWVGTIEEPPTGPNADHLKRGTVVTGSTMLSCHTCTTCRSGHKNLCLRVREVGLYDHAGAAAELLTMPAPALTVLDDTDSAEPRPGHVLVEPLVTVLEGIAKLCPSPGNRILVIGGGTMGSLAALVLASYPVEVVVLDPTSPAHLAHLGIKTVTGLPSTGGELYDAVWECSGAQSATEEALTCLKVGGCAVFIGVPSADTRLNVSELALNGQSILGVRHGVDHYPAAAEFIRQHPQQIDQLVDRVYPLTEVSAAFERLEQPRERPKVVLKIG</sequence>
<dbReference type="RefSeq" id="WP_005288896.1">
    <property type="nucleotide sequence ID" value="NZ_CM000961.1"/>
</dbReference>
<dbReference type="Pfam" id="PF08240">
    <property type="entry name" value="ADH_N"/>
    <property type="match status" value="1"/>
</dbReference>
<keyword evidence="2" id="KW-0560">Oxidoreductase</keyword>
<evidence type="ECO:0000256" key="1">
    <source>
        <dbReference type="ARBA" id="ARBA00001947"/>
    </source>
</evidence>
<proteinExistence type="predicted"/>
<dbReference type="InterPro" id="IPR050129">
    <property type="entry name" value="Zn_alcohol_dh"/>
</dbReference>
<gene>
    <name evidence="5" type="ORF">HMPREF0291_10991</name>
</gene>
<dbReference type="eggNOG" id="COG1063">
    <property type="taxonomic scope" value="Bacteria"/>
</dbReference>
<dbReference type="SUPFAM" id="SSF51735">
    <property type="entry name" value="NAD(P)-binding Rossmann-fold domains"/>
    <property type="match status" value="1"/>
</dbReference>
<dbReference type="InterPro" id="IPR011032">
    <property type="entry name" value="GroES-like_sf"/>
</dbReference>
<organism evidence="5 6">
    <name type="scientific">Corynebacterium genitalium ATCC 33030</name>
    <dbReference type="NCBI Taxonomy" id="585529"/>
    <lineage>
        <taxon>Bacteria</taxon>
        <taxon>Bacillati</taxon>
        <taxon>Actinomycetota</taxon>
        <taxon>Actinomycetes</taxon>
        <taxon>Mycobacteriales</taxon>
        <taxon>Corynebacteriaceae</taxon>
        <taxon>Corynebacterium</taxon>
    </lineage>
</organism>
<dbReference type="InterPro" id="IPR013154">
    <property type="entry name" value="ADH-like_N"/>
</dbReference>
<feature type="domain" description="Alcohol dehydrogenase-like N-terminal" evidence="4">
    <location>
        <begin position="26"/>
        <end position="138"/>
    </location>
</feature>
<dbReference type="EMBL" id="ACLJ02000002">
    <property type="protein sequence ID" value="EFK54611.1"/>
    <property type="molecule type" value="Genomic_DNA"/>
</dbReference>
<feature type="domain" description="Alcohol dehydrogenase-like C-terminal" evidence="3">
    <location>
        <begin position="224"/>
        <end position="296"/>
    </location>
</feature>
<dbReference type="PANTHER" id="PTHR43401:SF2">
    <property type="entry name" value="L-THREONINE 3-DEHYDROGENASE"/>
    <property type="match status" value="1"/>
</dbReference>
<dbReference type="AlphaFoldDB" id="D7WBY2"/>
<dbReference type="InterPro" id="IPR036291">
    <property type="entry name" value="NAD(P)-bd_dom_sf"/>
</dbReference>
<evidence type="ECO:0000259" key="3">
    <source>
        <dbReference type="Pfam" id="PF00107"/>
    </source>
</evidence>
<evidence type="ECO:0000256" key="2">
    <source>
        <dbReference type="ARBA" id="ARBA00023002"/>
    </source>
</evidence>
<dbReference type="STRING" id="585529.HMPREF0291_10991"/>
<evidence type="ECO:0000259" key="4">
    <source>
        <dbReference type="Pfam" id="PF08240"/>
    </source>
</evidence>
<dbReference type="Proteomes" id="UP000004208">
    <property type="component" value="Unassembled WGS sequence"/>
</dbReference>
<dbReference type="Pfam" id="PF00107">
    <property type="entry name" value="ADH_zinc_N"/>
    <property type="match status" value="1"/>
</dbReference>
<dbReference type="Gene3D" id="3.90.180.10">
    <property type="entry name" value="Medium-chain alcohol dehydrogenases, catalytic domain"/>
    <property type="match status" value="1"/>
</dbReference>
<dbReference type="GO" id="GO:0016491">
    <property type="term" value="F:oxidoreductase activity"/>
    <property type="evidence" value="ECO:0007669"/>
    <property type="project" value="UniProtKB-KW"/>
</dbReference>
<dbReference type="OrthoDB" id="9797931at2"/>
<dbReference type="SUPFAM" id="SSF50129">
    <property type="entry name" value="GroES-like"/>
    <property type="match status" value="1"/>
</dbReference>
<dbReference type="PANTHER" id="PTHR43401">
    <property type="entry name" value="L-THREONINE 3-DEHYDROGENASE"/>
    <property type="match status" value="1"/>
</dbReference>
<comment type="caution">
    <text evidence="5">The sequence shown here is derived from an EMBL/GenBank/DDBJ whole genome shotgun (WGS) entry which is preliminary data.</text>
</comment>